<keyword evidence="2" id="KW-1185">Reference proteome</keyword>
<dbReference type="RefSeq" id="WP_152824294.1">
    <property type="nucleotide sequence ID" value="NZ_WHUT02000002.1"/>
</dbReference>
<proteinExistence type="predicted"/>
<comment type="caution">
    <text evidence="1">The sequence shown here is derived from an EMBL/GenBank/DDBJ whole genome shotgun (WGS) entry which is preliminary data.</text>
</comment>
<gene>
    <name evidence="1" type="ORF">GEU84_004540</name>
</gene>
<evidence type="ECO:0000313" key="2">
    <source>
        <dbReference type="Proteomes" id="UP000484076"/>
    </source>
</evidence>
<sequence length="62" mass="6786">MATHCHITTGLPVETLHKIHDCLALALDATESPAGYPQPMREARSYMRAALRQTNRLIGGAQ</sequence>
<protein>
    <submittedName>
        <fullName evidence="1">Uncharacterized protein</fullName>
    </submittedName>
</protein>
<dbReference type="EMBL" id="WHUT02000002">
    <property type="protein sequence ID" value="NUB43644.1"/>
    <property type="molecule type" value="Genomic_DNA"/>
</dbReference>
<accession>A0A8X8GSP9</accession>
<dbReference type="Proteomes" id="UP000484076">
    <property type="component" value="Unassembled WGS sequence"/>
</dbReference>
<evidence type="ECO:0000313" key="1">
    <source>
        <dbReference type="EMBL" id="NUB43644.1"/>
    </source>
</evidence>
<organism evidence="1 2">
    <name type="scientific">Fertoeibacter niger</name>
    <dbReference type="NCBI Taxonomy" id="2656921"/>
    <lineage>
        <taxon>Bacteria</taxon>
        <taxon>Pseudomonadati</taxon>
        <taxon>Pseudomonadota</taxon>
        <taxon>Alphaproteobacteria</taxon>
        <taxon>Rhodobacterales</taxon>
        <taxon>Paracoccaceae</taxon>
        <taxon>Fertoeibacter</taxon>
    </lineage>
</organism>
<dbReference type="AlphaFoldDB" id="A0A8X8GSP9"/>
<reference evidence="1" key="1">
    <citation type="submission" date="2020-05" db="EMBL/GenBank/DDBJ databases">
        <title>Fertoebacter nigrum gen. nov., sp. nov., a new member of the family Rhodobacteraceae.</title>
        <authorList>
            <person name="Szuroczki S."/>
            <person name="Abbaszade G."/>
            <person name="Buni D."/>
            <person name="Schumann P."/>
            <person name="Toth E."/>
        </authorList>
    </citation>
    <scope>NUCLEOTIDE SEQUENCE</scope>
    <source>
        <strain evidence="1">RG-N-1a</strain>
    </source>
</reference>
<name>A0A8X8GSP9_9RHOB</name>